<dbReference type="AlphaFoldDB" id="A0A0F8W4C7"/>
<sequence length="134" mass="15804">METKNQTNLEKEYEEYLKKTVEVYKGGSCFDYKCKGKMETPTNPIHLLNCDVCGTALKRTSFKDWLIGGRRGTFYAVEEAERTIEYNLLKIEELKKEIQALKEENKENKVLIRDAKKRRKIFSRKMNLVEKEEA</sequence>
<reference evidence="2" key="1">
    <citation type="journal article" date="2015" name="Nature">
        <title>Complex archaea that bridge the gap between prokaryotes and eukaryotes.</title>
        <authorList>
            <person name="Spang A."/>
            <person name="Saw J.H."/>
            <person name="Jorgensen S.L."/>
            <person name="Zaremba-Niedzwiedzka K."/>
            <person name="Martijn J."/>
            <person name="Lind A.E."/>
            <person name="van Eijk R."/>
            <person name="Schleper C."/>
            <person name="Guy L."/>
            <person name="Ettema T.J."/>
        </authorList>
    </citation>
    <scope>NUCLEOTIDE SEQUENCE</scope>
</reference>
<evidence type="ECO:0000313" key="2">
    <source>
        <dbReference type="EMBL" id="KKK51582.1"/>
    </source>
</evidence>
<proteinExistence type="predicted"/>
<dbReference type="EMBL" id="LAZR01067441">
    <property type="protein sequence ID" value="KKK51582.1"/>
    <property type="molecule type" value="Genomic_DNA"/>
</dbReference>
<comment type="caution">
    <text evidence="2">The sequence shown here is derived from an EMBL/GenBank/DDBJ whole genome shotgun (WGS) entry which is preliminary data.</text>
</comment>
<keyword evidence="1" id="KW-0175">Coiled coil</keyword>
<evidence type="ECO:0000256" key="1">
    <source>
        <dbReference type="SAM" id="Coils"/>
    </source>
</evidence>
<feature type="coiled-coil region" evidence="1">
    <location>
        <begin position="77"/>
        <end position="132"/>
    </location>
</feature>
<gene>
    <name evidence="2" type="ORF">LCGC14_3113510</name>
</gene>
<accession>A0A0F8W4C7</accession>
<organism evidence="2">
    <name type="scientific">marine sediment metagenome</name>
    <dbReference type="NCBI Taxonomy" id="412755"/>
    <lineage>
        <taxon>unclassified sequences</taxon>
        <taxon>metagenomes</taxon>
        <taxon>ecological metagenomes</taxon>
    </lineage>
</organism>
<protein>
    <submittedName>
        <fullName evidence="2">Uncharacterized protein</fullName>
    </submittedName>
</protein>
<name>A0A0F8W4C7_9ZZZZ</name>